<feature type="compositionally biased region" description="Polar residues" evidence="1">
    <location>
        <begin position="266"/>
        <end position="276"/>
    </location>
</feature>
<dbReference type="OrthoDB" id="2590590at2759"/>
<dbReference type="Proteomes" id="UP000092666">
    <property type="component" value="Unassembled WGS sequence"/>
</dbReference>
<reference evidence="3" key="2">
    <citation type="submission" date="2013-12" db="EMBL/GenBank/DDBJ databases">
        <title>Evolution of pathogenesis and genome organization in the Tremellales.</title>
        <authorList>
            <person name="Cuomo C."/>
            <person name="Litvintseva A."/>
            <person name="Heitman J."/>
            <person name="Chen Y."/>
            <person name="Sun S."/>
            <person name="Springer D."/>
            <person name="Dromer F."/>
            <person name="Young S."/>
            <person name="Zeng Q."/>
            <person name="Chapman S."/>
            <person name="Gujja S."/>
            <person name="Saif S."/>
            <person name="Birren B."/>
        </authorList>
    </citation>
    <scope>NUCLEOTIDE SEQUENCE [LARGE SCALE GENOMIC DNA]</scope>
    <source>
        <strain evidence="3">BCC8398</strain>
    </source>
</reference>
<feature type="region of interest" description="Disordered" evidence="1">
    <location>
        <begin position="741"/>
        <end position="777"/>
    </location>
</feature>
<feature type="compositionally biased region" description="Low complexity" evidence="1">
    <location>
        <begin position="16"/>
        <end position="35"/>
    </location>
</feature>
<feature type="region of interest" description="Disordered" evidence="1">
    <location>
        <begin position="1"/>
        <end position="127"/>
    </location>
</feature>
<evidence type="ECO:0000256" key="1">
    <source>
        <dbReference type="SAM" id="MobiDB-lite"/>
    </source>
</evidence>
<protein>
    <submittedName>
        <fullName evidence="2">Uncharacterized protein</fullName>
    </submittedName>
</protein>
<feature type="compositionally biased region" description="Basic and acidic residues" evidence="1">
    <location>
        <begin position="91"/>
        <end position="101"/>
    </location>
</feature>
<feature type="region of interest" description="Disordered" evidence="1">
    <location>
        <begin position="266"/>
        <end position="287"/>
    </location>
</feature>
<feature type="compositionally biased region" description="Polar residues" evidence="1">
    <location>
        <begin position="529"/>
        <end position="541"/>
    </location>
</feature>
<reference evidence="2 3" key="1">
    <citation type="submission" date="2013-07" db="EMBL/GenBank/DDBJ databases">
        <title>The Genome Sequence of Cryptococcus heveanensis BCC8398.</title>
        <authorList>
            <consortium name="The Broad Institute Genome Sequencing Platform"/>
            <person name="Cuomo C."/>
            <person name="Litvintseva A."/>
            <person name="Chen Y."/>
            <person name="Heitman J."/>
            <person name="Sun S."/>
            <person name="Springer D."/>
            <person name="Dromer F."/>
            <person name="Young S.K."/>
            <person name="Zeng Q."/>
            <person name="Gargeya S."/>
            <person name="Fitzgerald M."/>
            <person name="Abouelleil A."/>
            <person name="Alvarado L."/>
            <person name="Berlin A.M."/>
            <person name="Chapman S.B."/>
            <person name="Dewar J."/>
            <person name="Goldberg J."/>
            <person name="Griggs A."/>
            <person name="Gujja S."/>
            <person name="Hansen M."/>
            <person name="Howarth C."/>
            <person name="Imamovic A."/>
            <person name="Larimer J."/>
            <person name="McCowan C."/>
            <person name="Murphy C."/>
            <person name="Pearson M."/>
            <person name="Priest M."/>
            <person name="Roberts A."/>
            <person name="Saif S."/>
            <person name="Shea T."/>
            <person name="Sykes S."/>
            <person name="Wortman J."/>
            <person name="Nusbaum C."/>
            <person name="Birren B."/>
        </authorList>
    </citation>
    <scope>NUCLEOTIDE SEQUENCE [LARGE SCALE GENOMIC DNA]</scope>
    <source>
        <strain evidence="2 3">BCC8398</strain>
    </source>
</reference>
<gene>
    <name evidence="2" type="ORF">I316_00661</name>
</gene>
<name>A0A1B9H2P0_9TREE</name>
<organism evidence="2 3">
    <name type="scientific">Kwoniella heveanensis BCC8398</name>
    <dbReference type="NCBI Taxonomy" id="1296120"/>
    <lineage>
        <taxon>Eukaryota</taxon>
        <taxon>Fungi</taxon>
        <taxon>Dikarya</taxon>
        <taxon>Basidiomycota</taxon>
        <taxon>Agaricomycotina</taxon>
        <taxon>Tremellomycetes</taxon>
        <taxon>Tremellales</taxon>
        <taxon>Cryptococcaceae</taxon>
        <taxon>Kwoniella</taxon>
    </lineage>
</organism>
<dbReference type="STRING" id="1296120.A0A1B9H2P0"/>
<feature type="compositionally biased region" description="Basic and acidic residues" evidence="1">
    <location>
        <begin position="152"/>
        <end position="162"/>
    </location>
</feature>
<proteinExistence type="predicted"/>
<evidence type="ECO:0000313" key="3">
    <source>
        <dbReference type="Proteomes" id="UP000092666"/>
    </source>
</evidence>
<accession>A0A1B9H2P0</accession>
<sequence length="799" mass="85055">MGRPSPPPATQTTRRPSLPASPAPSHTLSPSPALADTHPTTPFDPNRPRRSLPPVPLGIEDLEDAREEGLPAYEEEPEDEEITVGLPALDHLSRVEPKLESGRYAPEQRNSAAQANGGEADGEAPRAGLRRFGRWRDWVEKRANERDEDESRGDRRAARRELPNTPNPPSYDSTLPGPVRYLPPAAHPTSLTNTSLLRIDYGSAFIPHSNSSIACALPILEGRLVILGTSTGLRVLNTDDEDNPTRSIWYGLPVWELRVIDFTPVSQDDAGNSPATSGRERGAASHTPKGTIAVLCGGVEDSSRISRPKRSSGSELRLYSLSSMISLARYSAMQPKSYAGIDLSPVPTGKGKSKSKEIEWTMIDRSSIGYLRSLSLLDPSPAPAFSELPLAWSKAYTLLPSSSGSGGGSGGKGGASDVQLLATYSSSARIFVAVGTSTHVVIHGCYPSAFDEEERGNLRFNASRTFYLPAQPVSISFIKLPSYDLSIPQEQGVNGYGYVNEADDVASLFSYDDRASIRTGRSGSTSTGAPQGTGTSASLSSAPPPHTDSDSDSIPSLGLYVSFGSKACLIRVSDSAVLDFKLKKPGSSSTDGGSGGKGDWGSLETLSLYGGGEVYVLTRGKETFLISAPFEIPSHFNTSLATVLWPESPCSVSSTVEYTSPDTAAHRSSFSSGSGSGADSSSENVNIRLIATSFTGNLHIQQLTFSTTGHLGTGAHKNRAKPFASTTLGAMARVVQSDSIDAGSGYGSESHPFNLPGRSEHGQRESTNPDGGGADRRCGCYVRYKKAAKDWRIARLEKE</sequence>
<feature type="region of interest" description="Disordered" evidence="1">
    <location>
        <begin position="663"/>
        <end position="682"/>
    </location>
</feature>
<feature type="compositionally biased region" description="Low complexity" evidence="1">
    <location>
        <begin position="668"/>
        <end position="682"/>
    </location>
</feature>
<keyword evidence="3" id="KW-1185">Reference proteome</keyword>
<feature type="compositionally biased region" description="Acidic residues" evidence="1">
    <location>
        <begin position="73"/>
        <end position="82"/>
    </location>
</feature>
<feature type="region of interest" description="Disordered" evidence="1">
    <location>
        <begin position="519"/>
        <end position="551"/>
    </location>
</feature>
<evidence type="ECO:0000313" key="2">
    <source>
        <dbReference type="EMBL" id="OCF37536.1"/>
    </source>
</evidence>
<feature type="region of interest" description="Disordered" evidence="1">
    <location>
        <begin position="142"/>
        <end position="186"/>
    </location>
</feature>
<feature type="compositionally biased region" description="Low complexity" evidence="1">
    <location>
        <begin position="519"/>
        <end position="528"/>
    </location>
</feature>
<dbReference type="AlphaFoldDB" id="A0A1B9H2P0"/>
<dbReference type="EMBL" id="KV700122">
    <property type="protein sequence ID" value="OCF37536.1"/>
    <property type="molecule type" value="Genomic_DNA"/>
</dbReference>